<dbReference type="PROSITE" id="PS50194">
    <property type="entry name" value="FILAMIN_REPEAT"/>
    <property type="match status" value="1"/>
</dbReference>
<dbReference type="GO" id="GO:0000209">
    <property type="term" value="P:protein polyubiquitination"/>
    <property type="evidence" value="ECO:0007669"/>
    <property type="project" value="TreeGrafter"/>
</dbReference>
<dbReference type="InterPro" id="IPR011042">
    <property type="entry name" value="6-blade_b-propeller_TolB-like"/>
</dbReference>
<reference evidence="14" key="2">
    <citation type="submission" date="2015-02" db="UniProtKB">
        <authorList>
            <consortium name="EnsemblMetazoa"/>
        </authorList>
    </citation>
    <scope>IDENTIFICATION</scope>
</reference>
<dbReference type="InterPro" id="IPR013783">
    <property type="entry name" value="Ig-like_fold"/>
</dbReference>
<dbReference type="SUPFAM" id="SSF81296">
    <property type="entry name" value="E set domains"/>
    <property type="match status" value="1"/>
</dbReference>
<feature type="repeat" description="NHL" evidence="10">
    <location>
        <begin position="682"/>
        <end position="725"/>
    </location>
</feature>
<dbReference type="GO" id="GO:0008270">
    <property type="term" value="F:zinc ion binding"/>
    <property type="evidence" value="ECO:0007669"/>
    <property type="project" value="UniProtKB-KW"/>
</dbReference>
<dbReference type="PhylomeDB" id="T1JNP3"/>
<dbReference type="PROSITE" id="PS50119">
    <property type="entry name" value="ZF_BBOX"/>
    <property type="match status" value="1"/>
</dbReference>
<evidence type="ECO:0000256" key="3">
    <source>
        <dbReference type="ARBA" id="ARBA00022679"/>
    </source>
</evidence>
<dbReference type="eggNOG" id="KOG2177">
    <property type="taxonomic scope" value="Eukaryota"/>
</dbReference>
<dbReference type="GO" id="GO:0043161">
    <property type="term" value="P:proteasome-mediated ubiquitin-dependent protein catabolic process"/>
    <property type="evidence" value="ECO:0007669"/>
    <property type="project" value="TreeGrafter"/>
</dbReference>
<feature type="repeat" description="NHL" evidence="10">
    <location>
        <begin position="773"/>
        <end position="816"/>
    </location>
</feature>
<accession>T1JNP3</accession>
<dbReference type="Pfam" id="PF00097">
    <property type="entry name" value="zf-C3HC4"/>
    <property type="match status" value="1"/>
</dbReference>
<dbReference type="PROSITE" id="PS00518">
    <property type="entry name" value="ZF_RING_1"/>
    <property type="match status" value="1"/>
</dbReference>
<keyword evidence="5" id="KW-0677">Repeat</keyword>
<dbReference type="FunFam" id="2.120.10.30:FF:000004">
    <property type="entry name" value="Tripartite motif containing 2"/>
    <property type="match status" value="1"/>
</dbReference>
<feature type="domain" description="RING-type" evidence="12">
    <location>
        <begin position="68"/>
        <end position="109"/>
    </location>
</feature>
<evidence type="ECO:0000313" key="15">
    <source>
        <dbReference type="Proteomes" id="UP000014500"/>
    </source>
</evidence>
<dbReference type="EMBL" id="JH431832">
    <property type="status" value="NOT_ANNOTATED_CDS"/>
    <property type="molecule type" value="Genomic_DNA"/>
</dbReference>
<evidence type="ECO:0000256" key="9">
    <source>
        <dbReference type="PROSITE-ProRule" id="PRU00087"/>
    </source>
</evidence>
<dbReference type="InterPro" id="IPR000315">
    <property type="entry name" value="Znf_B-box"/>
</dbReference>
<dbReference type="Gene3D" id="2.120.10.30">
    <property type="entry name" value="TolB, C-terminal domain"/>
    <property type="match status" value="2"/>
</dbReference>
<keyword evidence="2" id="KW-0597">Phosphoprotein</keyword>
<evidence type="ECO:0000256" key="6">
    <source>
        <dbReference type="ARBA" id="ARBA00022771"/>
    </source>
</evidence>
<dbReference type="Proteomes" id="UP000014500">
    <property type="component" value="Unassembled WGS sequence"/>
</dbReference>
<dbReference type="InterPro" id="IPR057750">
    <property type="entry name" value="TRIM2/3_C"/>
</dbReference>
<keyword evidence="7" id="KW-0862">Zinc</keyword>
<dbReference type="InterPro" id="IPR018957">
    <property type="entry name" value="Znf_C3HC4_RING-type"/>
</dbReference>
<feature type="region of interest" description="Disordered" evidence="11">
    <location>
        <begin position="499"/>
        <end position="540"/>
    </location>
</feature>
<comment type="similarity">
    <text evidence="1">Belongs to the TRIM/RBCC family.</text>
</comment>
<keyword evidence="3" id="KW-0808">Transferase</keyword>
<dbReference type="PROSITE" id="PS51125">
    <property type="entry name" value="NHL"/>
    <property type="match status" value="6"/>
</dbReference>
<dbReference type="PANTHER" id="PTHR24104:SF57">
    <property type="entry name" value="BEE-MILK PROTEIN"/>
    <property type="match status" value="1"/>
</dbReference>
<dbReference type="SUPFAM" id="SSF101898">
    <property type="entry name" value="NHL repeat"/>
    <property type="match status" value="1"/>
</dbReference>
<dbReference type="InterPro" id="IPR001298">
    <property type="entry name" value="Filamin/ABP280_rpt"/>
</dbReference>
<dbReference type="InterPro" id="IPR014756">
    <property type="entry name" value="Ig_E-set"/>
</dbReference>
<dbReference type="InterPro" id="IPR017907">
    <property type="entry name" value="Znf_RING_CS"/>
</dbReference>
<dbReference type="STRING" id="126957.T1JNP3"/>
<dbReference type="EnsemblMetazoa" id="SMAR015472-RA">
    <property type="protein sequence ID" value="SMAR015472-PA"/>
    <property type="gene ID" value="SMAR015472"/>
</dbReference>
<dbReference type="OMA" id="ECRLRFG"/>
<evidence type="ECO:0000259" key="13">
    <source>
        <dbReference type="PROSITE" id="PS50119"/>
    </source>
</evidence>
<dbReference type="InterPro" id="IPR017868">
    <property type="entry name" value="Filamin/ABP280_repeat-like"/>
</dbReference>
<evidence type="ECO:0000256" key="10">
    <source>
        <dbReference type="PROSITE-ProRule" id="PRU00504"/>
    </source>
</evidence>
<dbReference type="SMART" id="SM00557">
    <property type="entry name" value="IG_FLMN"/>
    <property type="match status" value="1"/>
</dbReference>
<dbReference type="InterPro" id="IPR001841">
    <property type="entry name" value="Znf_RING"/>
</dbReference>
<evidence type="ECO:0000256" key="5">
    <source>
        <dbReference type="ARBA" id="ARBA00022737"/>
    </source>
</evidence>
<dbReference type="SMART" id="SM00336">
    <property type="entry name" value="BBOX"/>
    <property type="match status" value="2"/>
</dbReference>
<reference evidence="15" key="1">
    <citation type="submission" date="2011-05" db="EMBL/GenBank/DDBJ databases">
        <authorList>
            <person name="Richards S.R."/>
            <person name="Qu J."/>
            <person name="Jiang H."/>
            <person name="Jhangiani S.N."/>
            <person name="Agravi P."/>
            <person name="Goodspeed R."/>
            <person name="Gross S."/>
            <person name="Mandapat C."/>
            <person name="Jackson L."/>
            <person name="Mathew T."/>
            <person name="Pu L."/>
            <person name="Thornton R."/>
            <person name="Saada N."/>
            <person name="Wilczek-Boney K.B."/>
            <person name="Lee S."/>
            <person name="Kovar C."/>
            <person name="Wu Y."/>
            <person name="Scherer S.E."/>
            <person name="Worley K.C."/>
            <person name="Muzny D.M."/>
            <person name="Gibbs R."/>
        </authorList>
    </citation>
    <scope>NUCLEOTIDE SEQUENCE</scope>
    <source>
        <strain evidence="15">Brora</strain>
    </source>
</reference>
<evidence type="ECO:0000313" key="14">
    <source>
        <dbReference type="EnsemblMetazoa" id="SMAR015472-PA"/>
    </source>
</evidence>
<feature type="repeat" description="NHL" evidence="10">
    <location>
        <begin position="729"/>
        <end position="772"/>
    </location>
</feature>
<dbReference type="PROSITE" id="PS50089">
    <property type="entry name" value="ZF_RING_2"/>
    <property type="match status" value="1"/>
</dbReference>
<dbReference type="Gene3D" id="3.30.40.10">
    <property type="entry name" value="Zinc/RING finger domain, C3HC4 (zinc finger)"/>
    <property type="match status" value="1"/>
</dbReference>
<dbReference type="SMART" id="SM00502">
    <property type="entry name" value="BBC"/>
    <property type="match status" value="1"/>
</dbReference>
<dbReference type="FunFam" id="3.30.40.10:FF:000032">
    <property type="entry name" value="Tripartite motif containing 2"/>
    <property type="match status" value="1"/>
</dbReference>
<dbReference type="Pfam" id="PF01436">
    <property type="entry name" value="NHL"/>
    <property type="match status" value="6"/>
</dbReference>
<evidence type="ECO:0000259" key="12">
    <source>
        <dbReference type="PROSITE" id="PS50089"/>
    </source>
</evidence>
<dbReference type="GO" id="GO:0061630">
    <property type="term" value="F:ubiquitin protein ligase activity"/>
    <property type="evidence" value="ECO:0007669"/>
    <property type="project" value="TreeGrafter"/>
</dbReference>
<dbReference type="InterPro" id="IPR050952">
    <property type="entry name" value="TRIM-NHL_E3_ligases"/>
</dbReference>
<protein>
    <recommendedName>
        <fullName evidence="16">RING-type domain-containing protein</fullName>
    </recommendedName>
</protein>
<dbReference type="SUPFAM" id="SSF57850">
    <property type="entry name" value="RING/U-box"/>
    <property type="match status" value="1"/>
</dbReference>
<evidence type="ECO:0000256" key="8">
    <source>
        <dbReference type="PROSITE-ProRule" id="PRU00024"/>
    </source>
</evidence>
<dbReference type="Gene3D" id="4.10.830.40">
    <property type="match status" value="1"/>
</dbReference>
<evidence type="ECO:0000256" key="1">
    <source>
        <dbReference type="ARBA" id="ARBA00008518"/>
    </source>
</evidence>
<evidence type="ECO:0000256" key="4">
    <source>
        <dbReference type="ARBA" id="ARBA00022723"/>
    </source>
</evidence>
<dbReference type="AlphaFoldDB" id="T1JNP3"/>
<dbReference type="Pfam" id="PF00630">
    <property type="entry name" value="Filamin"/>
    <property type="match status" value="1"/>
</dbReference>
<dbReference type="InterPro" id="IPR001258">
    <property type="entry name" value="NHL_repeat"/>
</dbReference>
<dbReference type="InterPro" id="IPR003649">
    <property type="entry name" value="Bbox_C"/>
</dbReference>
<dbReference type="HOGENOM" id="CLU_008645_5_0_1"/>
<dbReference type="InterPro" id="IPR013083">
    <property type="entry name" value="Znf_RING/FYVE/PHD"/>
</dbReference>
<evidence type="ECO:0008006" key="16">
    <source>
        <dbReference type="Google" id="ProtNLM"/>
    </source>
</evidence>
<keyword evidence="6 8" id="KW-0863">Zinc-finger</keyword>
<dbReference type="SUPFAM" id="SSF57845">
    <property type="entry name" value="B-box zinc-binding domain"/>
    <property type="match status" value="1"/>
</dbReference>
<proteinExistence type="inferred from homology"/>
<dbReference type="CDD" id="cd20482">
    <property type="entry name" value="CC_brat-like"/>
    <property type="match status" value="1"/>
</dbReference>
<organism evidence="14 15">
    <name type="scientific">Strigamia maritima</name>
    <name type="common">European centipede</name>
    <name type="synonym">Geophilus maritimus</name>
    <dbReference type="NCBI Taxonomy" id="126957"/>
    <lineage>
        <taxon>Eukaryota</taxon>
        <taxon>Metazoa</taxon>
        <taxon>Ecdysozoa</taxon>
        <taxon>Arthropoda</taxon>
        <taxon>Myriapoda</taxon>
        <taxon>Chilopoda</taxon>
        <taxon>Pleurostigmophora</taxon>
        <taxon>Geophilomorpha</taxon>
        <taxon>Linotaeniidae</taxon>
        <taxon>Strigamia</taxon>
    </lineage>
</organism>
<keyword evidence="15" id="KW-1185">Reference proteome</keyword>
<feature type="repeat" description="NHL" evidence="10">
    <location>
        <begin position="546"/>
        <end position="589"/>
    </location>
</feature>
<evidence type="ECO:0000256" key="7">
    <source>
        <dbReference type="ARBA" id="ARBA00022833"/>
    </source>
</evidence>
<feature type="repeat" description="NHL" evidence="10">
    <location>
        <begin position="593"/>
        <end position="636"/>
    </location>
</feature>
<sequence length="817" mass="90067">MGLMKWKFLNAMGRKKYARIITLTLEIGVSPELFTSSFGEPPGVELPMAANVNQMSLIKTIDKQFLNCGICLGRFQQPKVLPCLHTFCERCLTGYVPAESLTLTCPVCRQQSILPEEGVTALQTNVFITNVMQVLETPTPCQACGDDSITAANKCLDCADFLCDECADNHREIELTQDHKVVTLNELALVERDDDERMNMLLLCANHHGQTLRSNIFYCQDCETAICCTCTDLEHQGHLTMHMEEAVDEQKETLQSLLNKAHAQVPVLKEAIDLVTDLETVLSNRCAEAENRINVCFDSLKDVLEQRRQLLLSELDETYSGKQHILCQQRELLDACLNNLTSSCEFTEKALNHGSDTEVLIIQKMPEENDYLIFNESDLPAVKKCIYNMGSIQSNSAIAFETTAAGEGLRHCIVGHPSLVTVISKDRNCDLVKVGHSQITAEIVSITSPICYTAKVIDHRNGSYDLTYTIPKEGLYQLSIRLFDQHVKGSPFRIKAILEEESSSSDRPSSKIPRTTGVRQHATKRTPSAKSGGSNRRSNPIEDDLLLRVGFKGRNKGEFTNPQGVCCSNSGKIIIADSNNQCLQVFTSTGECKLRFGIRGRSAGQLQRPTGVACLDNGNYVVADYDNKWVSIFEPSGKFVNRIGVGKLLGPKGVAVDQDGHIVVVDNKASCIIVFQTNGKMINKFGSRGNQENQFAGPHFVAINNKNQIVVSDFHNHCIKVFDPDGGFLMSFGSNGEGNGQFNAPTGIAVDSQDNILVADWGNSRIQVFDCNGSFLSYVNTAADPLYGPQGLSLTDSGHVVVADSGNHCFKLYKYLQ</sequence>
<dbReference type="CDD" id="cd14960">
    <property type="entry name" value="NHL_TRIM2_like"/>
    <property type="match status" value="1"/>
</dbReference>
<evidence type="ECO:0000256" key="2">
    <source>
        <dbReference type="ARBA" id="ARBA00022553"/>
    </source>
</evidence>
<dbReference type="PANTHER" id="PTHR24104">
    <property type="entry name" value="E3 UBIQUITIN-PROTEIN LIGASE NHLRC1-RELATED"/>
    <property type="match status" value="1"/>
</dbReference>
<evidence type="ECO:0000256" key="11">
    <source>
        <dbReference type="SAM" id="MobiDB-lite"/>
    </source>
</evidence>
<feature type="compositionally biased region" description="Polar residues" evidence="11">
    <location>
        <begin position="525"/>
        <end position="538"/>
    </location>
</feature>
<feature type="repeat" description="Filamin" evidence="9">
    <location>
        <begin position="394"/>
        <end position="496"/>
    </location>
</feature>
<name>T1JNP3_STRMM</name>
<feature type="domain" description="B box-type" evidence="13">
    <location>
        <begin position="199"/>
        <end position="243"/>
    </location>
</feature>
<feature type="repeat" description="NHL" evidence="10">
    <location>
        <begin position="637"/>
        <end position="678"/>
    </location>
</feature>
<keyword evidence="4" id="KW-0479">Metal-binding</keyword>
<dbReference type="SMART" id="SM00184">
    <property type="entry name" value="RING"/>
    <property type="match status" value="1"/>
</dbReference>
<dbReference type="Gene3D" id="3.30.160.60">
    <property type="entry name" value="Classic Zinc Finger"/>
    <property type="match status" value="1"/>
</dbReference>
<dbReference type="Gene3D" id="2.60.40.10">
    <property type="entry name" value="Immunoglobulins"/>
    <property type="match status" value="1"/>
</dbReference>